<evidence type="ECO:0000259" key="9">
    <source>
        <dbReference type="PROSITE" id="PS50850"/>
    </source>
</evidence>
<sequence length="394" mass="43666">MKDKKINIQYILLQGLYWMMFCPSAGFISFYLQGNGFGNSLIGIITAVFCLVAAILQPLAGNLCDRIKILTWKRMIILLGLPYILICIMLFIVKERWLIAVLFGLMYIIASIYLPMINTALFAYEREGVKLNFGVARGTGSAMYAIMALLIGNMALRFGTKIIPASGLIIMVLLLCVVSTMPHTKKSVFESDEYRQTNVISFIRKYPYFSIMLLAVLFIFFSHNIIGTYLLQIVQSLGGNSGNLGTAMFIQAVVEIPVLFTFSFIMKKIKVGNLMIIACAGYILRAVLYFVSINIGMIYITQLSQICSFAIMAAASVYFTGTAVREEDHATGQAFMSGMMSAGTVLGSLFGGGILDYMGMRALLSVNILLSVIGTGIAIWSVRMMRINKRFRQV</sequence>
<dbReference type="PANTHER" id="PTHR23522:SF10">
    <property type="entry name" value="3-PHENYLPROPIONIC ACID TRANSPORTER-RELATED"/>
    <property type="match status" value="1"/>
</dbReference>
<dbReference type="EMBL" id="RRCO01000003">
    <property type="protein sequence ID" value="RRJ25442.1"/>
    <property type="molecule type" value="Genomic_DNA"/>
</dbReference>
<dbReference type="GO" id="GO:0030395">
    <property type="term" value="F:lactose binding"/>
    <property type="evidence" value="ECO:0007669"/>
    <property type="project" value="TreeGrafter"/>
</dbReference>
<feature type="transmembrane region" description="Helical" evidence="8">
    <location>
        <begin position="272"/>
        <end position="291"/>
    </location>
</feature>
<dbReference type="GO" id="GO:0015528">
    <property type="term" value="F:lactose:proton symporter activity"/>
    <property type="evidence" value="ECO:0007669"/>
    <property type="project" value="TreeGrafter"/>
</dbReference>
<evidence type="ECO:0000256" key="5">
    <source>
        <dbReference type="ARBA" id="ARBA00022692"/>
    </source>
</evidence>
<name>A0A3P3QVY6_9FIRM</name>
<dbReference type="PROSITE" id="PS50850">
    <property type="entry name" value="MFS"/>
    <property type="match status" value="1"/>
</dbReference>
<evidence type="ECO:0000313" key="11">
    <source>
        <dbReference type="Proteomes" id="UP000272490"/>
    </source>
</evidence>
<keyword evidence="11" id="KW-1185">Reference proteome</keyword>
<dbReference type="PANTHER" id="PTHR23522">
    <property type="entry name" value="BLL5896 PROTEIN"/>
    <property type="match status" value="1"/>
</dbReference>
<evidence type="ECO:0000256" key="4">
    <source>
        <dbReference type="ARBA" id="ARBA00022519"/>
    </source>
</evidence>
<evidence type="ECO:0000256" key="1">
    <source>
        <dbReference type="ARBA" id="ARBA00004429"/>
    </source>
</evidence>
<dbReference type="InterPro" id="IPR020846">
    <property type="entry name" value="MFS_dom"/>
</dbReference>
<feature type="transmembrane region" description="Helical" evidence="8">
    <location>
        <begin position="246"/>
        <end position="265"/>
    </location>
</feature>
<keyword evidence="5 8" id="KW-0812">Transmembrane</keyword>
<dbReference type="InterPro" id="IPR024989">
    <property type="entry name" value="MFS_assoc_dom"/>
</dbReference>
<evidence type="ECO:0000256" key="3">
    <source>
        <dbReference type="ARBA" id="ARBA00022475"/>
    </source>
</evidence>
<keyword evidence="3" id="KW-1003">Cell membrane</keyword>
<accession>A0A3P3QVY6</accession>
<dbReference type="Gene3D" id="1.20.1250.20">
    <property type="entry name" value="MFS general substrate transporter like domains"/>
    <property type="match status" value="2"/>
</dbReference>
<evidence type="ECO:0000256" key="7">
    <source>
        <dbReference type="ARBA" id="ARBA00023136"/>
    </source>
</evidence>
<feature type="domain" description="Major facilitator superfamily (MFS) profile" evidence="9">
    <location>
        <begin position="280"/>
        <end position="394"/>
    </location>
</feature>
<dbReference type="OrthoDB" id="1653456at2"/>
<dbReference type="GO" id="GO:0005886">
    <property type="term" value="C:plasma membrane"/>
    <property type="evidence" value="ECO:0007669"/>
    <property type="project" value="UniProtKB-SubCell"/>
</dbReference>
<dbReference type="InterPro" id="IPR036259">
    <property type="entry name" value="MFS_trans_sf"/>
</dbReference>
<dbReference type="RefSeq" id="WP_128674080.1">
    <property type="nucleotide sequence ID" value="NZ_CAUQHB010000004.1"/>
</dbReference>
<feature type="transmembrane region" description="Helical" evidence="8">
    <location>
        <begin position="331"/>
        <end position="350"/>
    </location>
</feature>
<feature type="transmembrane region" description="Helical" evidence="8">
    <location>
        <begin position="206"/>
        <end position="226"/>
    </location>
</feature>
<keyword evidence="4" id="KW-0997">Cell inner membrane</keyword>
<keyword evidence="2" id="KW-0813">Transport</keyword>
<dbReference type="Pfam" id="PF12832">
    <property type="entry name" value="MFS_1_like"/>
    <property type="match status" value="1"/>
</dbReference>
<keyword evidence="7 8" id="KW-0472">Membrane</keyword>
<evidence type="ECO:0000313" key="10">
    <source>
        <dbReference type="EMBL" id="RRJ25442.1"/>
    </source>
</evidence>
<evidence type="ECO:0000256" key="6">
    <source>
        <dbReference type="ARBA" id="ARBA00022989"/>
    </source>
</evidence>
<reference evidence="10 11" key="1">
    <citation type="submission" date="2018-11" db="EMBL/GenBank/DDBJ databases">
        <title>Genome sequencing of Lachnoanaerobaculum sp. KCOM 2030 (= ChDC B114).</title>
        <authorList>
            <person name="Kook J.-K."/>
            <person name="Park S.-N."/>
            <person name="Lim Y.K."/>
        </authorList>
    </citation>
    <scope>NUCLEOTIDE SEQUENCE [LARGE SCALE GENOMIC DNA]</scope>
    <source>
        <strain evidence="10 11">KCOM 2030</strain>
    </source>
</reference>
<proteinExistence type="predicted"/>
<feature type="transmembrane region" description="Helical" evidence="8">
    <location>
        <begin position="12"/>
        <end position="31"/>
    </location>
</feature>
<feature type="transmembrane region" description="Helical" evidence="8">
    <location>
        <begin position="297"/>
        <end position="319"/>
    </location>
</feature>
<evidence type="ECO:0000256" key="2">
    <source>
        <dbReference type="ARBA" id="ARBA00022448"/>
    </source>
</evidence>
<feature type="transmembrane region" description="Helical" evidence="8">
    <location>
        <begin position="362"/>
        <end position="382"/>
    </location>
</feature>
<feature type="transmembrane region" description="Helical" evidence="8">
    <location>
        <begin position="162"/>
        <end position="181"/>
    </location>
</feature>
<dbReference type="Proteomes" id="UP000272490">
    <property type="component" value="Unassembled WGS sequence"/>
</dbReference>
<protein>
    <submittedName>
        <fullName evidence="10">MFS transporter</fullName>
    </submittedName>
</protein>
<comment type="subcellular location">
    <subcellularLocation>
        <location evidence="1">Cell inner membrane</location>
        <topology evidence="1">Multi-pass membrane protein</topology>
    </subcellularLocation>
</comment>
<keyword evidence="6 8" id="KW-1133">Transmembrane helix</keyword>
<dbReference type="SUPFAM" id="SSF103473">
    <property type="entry name" value="MFS general substrate transporter"/>
    <property type="match status" value="1"/>
</dbReference>
<organism evidence="10 11">
    <name type="scientific">Lachnoanaerobaculum gingivalis</name>
    <dbReference type="NCBI Taxonomy" id="2490855"/>
    <lineage>
        <taxon>Bacteria</taxon>
        <taxon>Bacillati</taxon>
        <taxon>Bacillota</taxon>
        <taxon>Clostridia</taxon>
        <taxon>Lachnospirales</taxon>
        <taxon>Lachnospiraceae</taxon>
        <taxon>Lachnoanaerobaculum</taxon>
    </lineage>
</organism>
<evidence type="ECO:0000256" key="8">
    <source>
        <dbReference type="SAM" id="Phobius"/>
    </source>
</evidence>
<feature type="transmembrane region" description="Helical" evidence="8">
    <location>
        <begin position="76"/>
        <end position="93"/>
    </location>
</feature>
<feature type="transmembrane region" description="Helical" evidence="8">
    <location>
        <begin position="99"/>
        <end position="123"/>
    </location>
</feature>
<feature type="transmembrane region" description="Helical" evidence="8">
    <location>
        <begin position="37"/>
        <end position="56"/>
    </location>
</feature>
<comment type="caution">
    <text evidence="10">The sequence shown here is derived from an EMBL/GenBank/DDBJ whole genome shotgun (WGS) entry which is preliminary data.</text>
</comment>
<feature type="transmembrane region" description="Helical" evidence="8">
    <location>
        <begin position="135"/>
        <end position="156"/>
    </location>
</feature>
<gene>
    <name evidence="10" type="ORF">EHV10_07285</name>
</gene>
<dbReference type="AlphaFoldDB" id="A0A3P3QVY6"/>